<gene>
    <name evidence="1" type="ORF">MANES_02G145900v8</name>
</gene>
<accession>A0ACB7I616</accession>
<sequence>MHAHTKVQAMDSTIIAKLLLFALLISSTKALDPCASQADGSDLSIFPIYSKCSPFNPPKQDSLLNTVINMASKDPQRLKYLSSLAAQMTTSVPIAPGQQVLNIANYVVRVKLGTPGQLMFMVLDTSNDAAWVPCSGCTGCSSTTFITNTSSTYGSLDCSMAQCIQASGFSCPATGTSYCVFNQSYGGDSSFSASLVQDSLGLANDVIPNFAFGCINSISGRSIPPQGLLGLGRGPLSLLSQSGSLYSGVFSYCLPSFKSYYFSGSLKLGPAGQPKSIRTTPLLRNPHRPSLYYVNLTGVSVGRVWVPIAPELLTFDPNTGAGTIIDSGTVISRFVEPIYTAIRDEFRKQVGGSFSSLGAFDTCFAVTNEAVAPAITLHFTGLNLVLPMENSLIHSSAGSLACLAMAAAPNNVNSVLNVIANLQQQNLRIMFDVANSRLGIARELCN</sequence>
<name>A0ACB7I616_MANES</name>
<reference evidence="2" key="1">
    <citation type="journal article" date="2016" name="Nat. Biotechnol.">
        <title>Sequencing wild and cultivated cassava and related species reveals extensive interspecific hybridization and genetic diversity.</title>
        <authorList>
            <person name="Bredeson J.V."/>
            <person name="Lyons J.B."/>
            <person name="Prochnik S.E."/>
            <person name="Wu G.A."/>
            <person name="Ha C.M."/>
            <person name="Edsinger-Gonzales E."/>
            <person name="Grimwood J."/>
            <person name="Schmutz J."/>
            <person name="Rabbi I.Y."/>
            <person name="Egesi C."/>
            <person name="Nauluvula P."/>
            <person name="Lebot V."/>
            <person name="Ndunguru J."/>
            <person name="Mkamilo G."/>
            <person name="Bart R.S."/>
            <person name="Setter T.L."/>
            <person name="Gleadow R.M."/>
            <person name="Kulakow P."/>
            <person name="Ferguson M.E."/>
            <person name="Rounsley S."/>
            <person name="Rokhsar D.S."/>
        </authorList>
    </citation>
    <scope>NUCLEOTIDE SEQUENCE [LARGE SCALE GENOMIC DNA]</scope>
    <source>
        <strain evidence="2">cv. AM560-2</strain>
    </source>
</reference>
<proteinExistence type="predicted"/>
<protein>
    <submittedName>
        <fullName evidence="1">Uncharacterized protein</fullName>
    </submittedName>
</protein>
<dbReference type="Proteomes" id="UP000091857">
    <property type="component" value="Chromosome 2"/>
</dbReference>
<comment type="caution">
    <text evidence="1">The sequence shown here is derived from an EMBL/GenBank/DDBJ whole genome shotgun (WGS) entry which is preliminary data.</text>
</comment>
<organism evidence="1 2">
    <name type="scientific">Manihot esculenta</name>
    <name type="common">Cassava</name>
    <name type="synonym">Jatropha manihot</name>
    <dbReference type="NCBI Taxonomy" id="3983"/>
    <lineage>
        <taxon>Eukaryota</taxon>
        <taxon>Viridiplantae</taxon>
        <taxon>Streptophyta</taxon>
        <taxon>Embryophyta</taxon>
        <taxon>Tracheophyta</taxon>
        <taxon>Spermatophyta</taxon>
        <taxon>Magnoliopsida</taxon>
        <taxon>eudicotyledons</taxon>
        <taxon>Gunneridae</taxon>
        <taxon>Pentapetalae</taxon>
        <taxon>rosids</taxon>
        <taxon>fabids</taxon>
        <taxon>Malpighiales</taxon>
        <taxon>Euphorbiaceae</taxon>
        <taxon>Crotonoideae</taxon>
        <taxon>Manihoteae</taxon>
        <taxon>Manihot</taxon>
    </lineage>
</organism>
<evidence type="ECO:0000313" key="2">
    <source>
        <dbReference type="Proteomes" id="UP000091857"/>
    </source>
</evidence>
<keyword evidence="2" id="KW-1185">Reference proteome</keyword>
<evidence type="ECO:0000313" key="1">
    <source>
        <dbReference type="EMBL" id="KAG8660337.1"/>
    </source>
</evidence>
<dbReference type="EMBL" id="CM004388">
    <property type="protein sequence ID" value="KAG8660337.1"/>
    <property type="molecule type" value="Genomic_DNA"/>
</dbReference>